<dbReference type="EMBL" id="FXTN01000002">
    <property type="protein sequence ID" value="SMO43338.1"/>
    <property type="molecule type" value="Genomic_DNA"/>
</dbReference>
<proteinExistence type="predicted"/>
<name>A0A521B8B6_9SPHI</name>
<reference evidence="1 2" key="1">
    <citation type="submission" date="2017-05" db="EMBL/GenBank/DDBJ databases">
        <authorList>
            <person name="Varghese N."/>
            <person name="Submissions S."/>
        </authorList>
    </citation>
    <scope>NUCLEOTIDE SEQUENCE [LARGE SCALE GENOMIC DNA]</scope>
    <source>
        <strain evidence="1 2">DSM 19036</strain>
    </source>
</reference>
<dbReference type="AlphaFoldDB" id="A0A521B8B6"/>
<dbReference type="Pfam" id="PF19781">
    <property type="entry name" value="DUF6266"/>
    <property type="match status" value="1"/>
</dbReference>
<accession>A0A521B8B6</accession>
<dbReference type="InterPro" id="IPR046233">
    <property type="entry name" value="DUF6266"/>
</dbReference>
<evidence type="ECO:0000313" key="2">
    <source>
        <dbReference type="Proteomes" id="UP000320300"/>
    </source>
</evidence>
<protein>
    <submittedName>
        <fullName evidence="1">Uncharacterized protein</fullName>
    </submittedName>
</protein>
<organism evidence="1 2">
    <name type="scientific">Pedobacter westerhofensis</name>
    <dbReference type="NCBI Taxonomy" id="425512"/>
    <lineage>
        <taxon>Bacteria</taxon>
        <taxon>Pseudomonadati</taxon>
        <taxon>Bacteroidota</taxon>
        <taxon>Sphingobacteriia</taxon>
        <taxon>Sphingobacteriales</taxon>
        <taxon>Sphingobacteriaceae</taxon>
        <taxon>Pedobacter</taxon>
    </lineage>
</organism>
<gene>
    <name evidence="1" type="ORF">SAMN06265348_10291</name>
</gene>
<dbReference type="Proteomes" id="UP000320300">
    <property type="component" value="Unassembled WGS sequence"/>
</dbReference>
<sequence>MIMSIRKGGIFKGKKGNTVTYEVNGQVIQRTIGKREKPYKDHELGNQSGFGKTSVFMRPVKQFIKNGFELQGKKKFTIGYNMAVGYNRMNAIEITSPNSVRFVYEKALFSQGAMTVNPEATVKVVEGGLEFRWDAGLMAKGMKRNDHAMLLAYCPEKESAFFELSGANRKTGRDFLEITAYHQPVTLEVYIAFEAADRKSISNSVYLGQVQF</sequence>
<keyword evidence="2" id="KW-1185">Reference proteome</keyword>
<evidence type="ECO:0000313" key="1">
    <source>
        <dbReference type="EMBL" id="SMO43338.1"/>
    </source>
</evidence>